<dbReference type="InterPro" id="IPR002656">
    <property type="entry name" value="Acyl_transf_3_dom"/>
</dbReference>
<keyword evidence="2" id="KW-1003">Cell membrane</keyword>
<evidence type="ECO:0000256" key="7">
    <source>
        <dbReference type="ARBA" id="ARBA00023315"/>
    </source>
</evidence>
<dbReference type="InterPro" id="IPR050879">
    <property type="entry name" value="Acyltransferase_3"/>
</dbReference>
<keyword evidence="7" id="KW-0012">Acyltransferase</keyword>
<evidence type="ECO:0000313" key="11">
    <source>
        <dbReference type="EMBL" id="KLT72938.1"/>
    </source>
</evidence>
<feature type="domain" description="SGNH" evidence="10">
    <location>
        <begin position="390"/>
        <end position="626"/>
    </location>
</feature>
<feature type="transmembrane region" description="Helical" evidence="8">
    <location>
        <begin position="351"/>
        <end position="370"/>
    </location>
</feature>
<keyword evidence="4 8" id="KW-0812">Transmembrane</keyword>
<accession>A0A0J1C3R8</accession>
<dbReference type="InterPro" id="IPR036514">
    <property type="entry name" value="SGNH_hydro_sf"/>
</dbReference>
<dbReference type="PATRIC" id="fig|1470200.3.peg.2269"/>
<dbReference type="PANTHER" id="PTHR23028">
    <property type="entry name" value="ACETYLTRANSFERASE"/>
    <property type="match status" value="1"/>
</dbReference>
<dbReference type="PANTHER" id="PTHR23028:SF53">
    <property type="entry name" value="ACYL_TRANSF_3 DOMAIN-CONTAINING PROTEIN"/>
    <property type="match status" value="1"/>
</dbReference>
<keyword evidence="12" id="KW-1185">Reference proteome</keyword>
<evidence type="ECO:0000256" key="3">
    <source>
        <dbReference type="ARBA" id="ARBA00022679"/>
    </source>
</evidence>
<dbReference type="SUPFAM" id="SSF52266">
    <property type="entry name" value="SGNH hydrolase"/>
    <property type="match status" value="1"/>
</dbReference>
<keyword evidence="5 8" id="KW-1133">Transmembrane helix</keyword>
<gene>
    <name evidence="11" type="ORF">PL75_05440</name>
</gene>
<comment type="subcellular location">
    <subcellularLocation>
        <location evidence="1">Cell membrane</location>
        <topology evidence="1">Multi-pass membrane protein</topology>
    </subcellularLocation>
</comment>
<feature type="transmembrane region" description="Helical" evidence="8">
    <location>
        <begin position="246"/>
        <end position="264"/>
    </location>
</feature>
<organism evidence="11 12">
    <name type="scientific">Neisseria arctica</name>
    <dbReference type="NCBI Taxonomy" id="1470200"/>
    <lineage>
        <taxon>Bacteria</taxon>
        <taxon>Pseudomonadati</taxon>
        <taxon>Pseudomonadota</taxon>
        <taxon>Betaproteobacteria</taxon>
        <taxon>Neisseriales</taxon>
        <taxon>Neisseriaceae</taxon>
        <taxon>Neisseria</taxon>
    </lineage>
</organism>
<dbReference type="Pfam" id="PF19040">
    <property type="entry name" value="SGNH"/>
    <property type="match status" value="1"/>
</dbReference>
<evidence type="ECO:0008006" key="13">
    <source>
        <dbReference type="Google" id="ProtNLM"/>
    </source>
</evidence>
<dbReference type="GO" id="GO:0005886">
    <property type="term" value="C:plasma membrane"/>
    <property type="evidence" value="ECO:0007669"/>
    <property type="project" value="UniProtKB-SubCell"/>
</dbReference>
<feature type="transmembrane region" description="Helical" evidence="8">
    <location>
        <begin position="134"/>
        <end position="154"/>
    </location>
</feature>
<dbReference type="STRING" id="1470200.PL75_05440"/>
<evidence type="ECO:0000313" key="12">
    <source>
        <dbReference type="Proteomes" id="UP000036027"/>
    </source>
</evidence>
<dbReference type="GO" id="GO:0016747">
    <property type="term" value="F:acyltransferase activity, transferring groups other than amino-acyl groups"/>
    <property type="evidence" value="ECO:0007669"/>
    <property type="project" value="InterPro"/>
</dbReference>
<evidence type="ECO:0000256" key="1">
    <source>
        <dbReference type="ARBA" id="ARBA00004651"/>
    </source>
</evidence>
<dbReference type="RefSeq" id="WP_047760913.1">
    <property type="nucleotide sequence ID" value="NZ_CP091510.1"/>
</dbReference>
<protein>
    <recommendedName>
        <fullName evidence="13">Acyltransferase</fullName>
    </recommendedName>
</protein>
<dbReference type="EMBL" id="JTDO01000007">
    <property type="protein sequence ID" value="KLT72938.1"/>
    <property type="molecule type" value="Genomic_DNA"/>
</dbReference>
<keyword evidence="6 8" id="KW-0472">Membrane</keyword>
<comment type="caution">
    <text evidence="11">The sequence shown here is derived from an EMBL/GenBank/DDBJ whole genome shotgun (WGS) entry which is preliminary data.</text>
</comment>
<evidence type="ECO:0000256" key="4">
    <source>
        <dbReference type="ARBA" id="ARBA00022692"/>
    </source>
</evidence>
<feature type="domain" description="Acyltransferase 3" evidence="9">
    <location>
        <begin position="6"/>
        <end position="331"/>
    </location>
</feature>
<feature type="transmembrane region" description="Helical" evidence="8">
    <location>
        <begin position="221"/>
        <end position="240"/>
    </location>
</feature>
<dbReference type="GO" id="GO:0009103">
    <property type="term" value="P:lipopolysaccharide biosynthetic process"/>
    <property type="evidence" value="ECO:0007669"/>
    <property type="project" value="TreeGrafter"/>
</dbReference>
<name>A0A0J1C3R8_9NEIS</name>
<evidence type="ECO:0000256" key="6">
    <source>
        <dbReference type="ARBA" id="ARBA00023136"/>
    </source>
</evidence>
<dbReference type="Pfam" id="PF01757">
    <property type="entry name" value="Acyl_transf_3"/>
    <property type="match status" value="1"/>
</dbReference>
<feature type="transmembrane region" description="Helical" evidence="8">
    <location>
        <begin position="271"/>
        <end position="291"/>
    </location>
</feature>
<feature type="transmembrane region" description="Helical" evidence="8">
    <location>
        <begin position="161"/>
        <end position="181"/>
    </location>
</feature>
<evidence type="ECO:0000256" key="5">
    <source>
        <dbReference type="ARBA" id="ARBA00022989"/>
    </source>
</evidence>
<dbReference type="GO" id="GO:0016788">
    <property type="term" value="F:hydrolase activity, acting on ester bonds"/>
    <property type="evidence" value="ECO:0007669"/>
    <property type="project" value="UniProtKB-ARBA"/>
</dbReference>
<sequence>MKYRSEIDGLRALAVLPVILFHAGFSAFQGGFVGVDIFFVISGYLITTILLEDVRAGRFSLVDFYERRFRRILPALFFVMLATLPLALMWLMPSELKAYAQSWAAVSLFSSNILFWFTSGYFETAAELKPLLHTWSLGVEEQFYLFFPILLLLLWKRGQRWLLPLLVAVAAASLISAQWAVQKYPSAAFYLLPFRAWELLAGSFIAFYFARYDRSRQSEALNQWGSLLGLLLILAAIFGYHRNMPFPGFSALLPVLGSALVIIFTTPKTWAGRLLCSKPMVQIGLISYSAYLWHNPLFAFARVRSEFHLESVPIMLGLSVLSLILAYLTWRYVEAPFRRRDHFSRRRIFEMSFAGSFILLAAGLVGHFYFHAKEPKIDYEWSKNTRQNICLIQDYHQDQQQSECYEQGKNNVLLWGDSHAASLYQGLSGFARRHDIALTQLNQSACPPLLGLPQADANRTNCGKINRRIIADIGRYRYNAVILHSIWFFEKAPADNQEISTHLAETIQAIRKVSPKTKVVVIGNVPRWYISAERAYTQVLGSASEHVGSERLLARAIVLPQLEKTLKHTAEANQAIFIAPSAYLCELGGYEYRKCLLSLDGSREKMAYIDADHLSKAGAEVLVYKMAPELAAALQP</sequence>
<reference evidence="11 12" key="1">
    <citation type="submission" date="2014-11" db="EMBL/GenBank/DDBJ databases">
        <title>Genome of a novel goose pathogen.</title>
        <authorList>
            <person name="Hansen C.M."/>
            <person name="Hueffer K."/>
            <person name="Choi S.C."/>
        </authorList>
    </citation>
    <scope>NUCLEOTIDE SEQUENCE [LARGE SCALE GENOMIC DNA]</scope>
    <source>
        <strain evidence="11 12">KH1503</strain>
    </source>
</reference>
<keyword evidence="3" id="KW-0808">Transferase</keyword>
<feature type="transmembrane region" description="Helical" evidence="8">
    <location>
        <begin position="311"/>
        <end position="330"/>
    </location>
</feature>
<evidence type="ECO:0000256" key="2">
    <source>
        <dbReference type="ARBA" id="ARBA00022475"/>
    </source>
</evidence>
<evidence type="ECO:0000259" key="10">
    <source>
        <dbReference type="Pfam" id="PF19040"/>
    </source>
</evidence>
<dbReference type="AlphaFoldDB" id="A0A0J1C3R8"/>
<proteinExistence type="predicted"/>
<evidence type="ECO:0000256" key="8">
    <source>
        <dbReference type="SAM" id="Phobius"/>
    </source>
</evidence>
<dbReference type="InterPro" id="IPR043968">
    <property type="entry name" value="SGNH"/>
</dbReference>
<evidence type="ECO:0000259" key="9">
    <source>
        <dbReference type="Pfam" id="PF01757"/>
    </source>
</evidence>
<feature type="transmembrane region" description="Helical" evidence="8">
    <location>
        <begin position="187"/>
        <end position="209"/>
    </location>
</feature>
<dbReference type="Gene3D" id="3.40.50.1110">
    <property type="entry name" value="SGNH hydrolase"/>
    <property type="match status" value="1"/>
</dbReference>
<feature type="transmembrane region" description="Helical" evidence="8">
    <location>
        <begin position="12"/>
        <end position="45"/>
    </location>
</feature>
<dbReference type="OrthoDB" id="9814807at2"/>
<feature type="transmembrane region" description="Helical" evidence="8">
    <location>
        <begin position="72"/>
        <end position="91"/>
    </location>
</feature>
<dbReference type="Proteomes" id="UP000036027">
    <property type="component" value="Unassembled WGS sequence"/>
</dbReference>